<keyword evidence="4 6" id="KW-1133">Transmembrane helix</keyword>
<keyword evidence="2" id="KW-1003">Cell membrane</keyword>
<keyword evidence="8" id="KW-1185">Reference proteome</keyword>
<evidence type="ECO:0000256" key="4">
    <source>
        <dbReference type="ARBA" id="ARBA00022989"/>
    </source>
</evidence>
<keyword evidence="5 6" id="KW-0472">Membrane</keyword>
<feature type="transmembrane region" description="Helical" evidence="6">
    <location>
        <begin position="78"/>
        <end position="97"/>
    </location>
</feature>
<dbReference type="InterPro" id="IPR024923">
    <property type="entry name" value="PG_synth_SpoVB"/>
</dbReference>
<evidence type="ECO:0000256" key="3">
    <source>
        <dbReference type="ARBA" id="ARBA00022692"/>
    </source>
</evidence>
<organism evidence="7 8">
    <name type="scientific">Pseudogracilibacillus auburnensis</name>
    <dbReference type="NCBI Taxonomy" id="1494959"/>
    <lineage>
        <taxon>Bacteria</taxon>
        <taxon>Bacillati</taxon>
        <taxon>Bacillota</taxon>
        <taxon>Bacilli</taxon>
        <taxon>Bacillales</taxon>
        <taxon>Bacillaceae</taxon>
        <taxon>Pseudogracilibacillus</taxon>
    </lineage>
</organism>
<evidence type="ECO:0000256" key="2">
    <source>
        <dbReference type="ARBA" id="ARBA00022475"/>
    </source>
</evidence>
<feature type="transmembrane region" description="Helical" evidence="6">
    <location>
        <begin position="39"/>
        <end position="58"/>
    </location>
</feature>
<evidence type="ECO:0000256" key="1">
    <source>
        <dbReference type="ARBA" id="ARBA00004651"/>
    </source>
</evidence>
<comment type="subcellular location">
    <subcellularLocation>
        <location evidence="1">Cell membrane</location>
        <topology evidence="1">Multi-pass membrane protein</topology>
    </subcellularLocation>
</comment>
<feature type="transmembrane region" description="Helical" evidence="6">
    <location>
        <begin position="117"/>
        <end position="138"/>
    </location>
</feature>
<dbReference type="PANTHER" id="PTHR30250">
    <property type="entry name" value="PST FAMILY PREDICTED COLANIC ACID TRANSPORTER"/>
    <property type="match status" value="1"/>
</dbReference>
<dbReference type="InterPro" id="IPR002797">
    <property type="entry name" value="Polysacc_synth"/>
</dbReference>
<feature type="transmembrane region" description="Helical" evidence="6">
    <location>
        <begin position="269"/>
        <end position="290"/>
    </location>
</feature>
<dbReference type="PIRSF" id="PIRSF038958">
    <property type="entry name" value="PG_synth_SpoVB"/>
    <property type="match status" value="1"/>
</dbReference>
<gene>
    <name evidence="7" type="ORF">DFR56_12541</name>
</gene>
<feature type="transmembrane region" description="Helical" evidence="6">
    <location>
        <begin position="432"/>
        <end position="453"/>
    </location>
</feature>
<evidence type="ECO:0000256" key="5">
    <source>
        <dbReference type="ARBA" id="ARBA00023136"/>
    </source>
</evidence>
<feature type="transmembrane region" description="Helical" evidence="6">
    <location>
        <begin position="496"/>
        <end position="518"/>
    </location>
</feature>
<sequence>MTLCIIKVPTYLKYDKIAKGLIIFYVGELMSNKILKGTALLTGAAFLSKFLGMIYAIPFNEFVGDKGGELYFFAYNPYSILISISTVGIPLAVSKIVSKYNTLGYYDLGLRVFRSSLLFMAITGLLAFITLYFGSGWLASKFIYSSEEGNTVEDVKKVMQMISFSLLIIPAMSVVRGFFQGNQVMEPTAISQVIEQIVRIAVVLIAAFTIIKIYNGSIVLAVSFATFAAFIGAIASCIILLYYWQKHRKQLRKHVKVSQRPLNISTKELVIELFSYAGPFVLVGIAIPLYQSVDSFTFNRAMYMGGYEEIATVSNATINMYGHKLISIPVTIATGMSLTIVPALTESFTRQNRKKLFVEMNQSLQIVLLFVIPAVVGLSALSYEAYGSLFGMKNLAITGNLLAWYAPIALLFALFTVTAAILQGINEQRFTLISLTAGFLVKAIFNSTFIHAFAGKGSILATGLAVSVAVLLNFWRIRRAILFSYKQTLKRTLFMVIYSLIMWGTIIILKYICGMFIPYEESRIAAIFMLSIGVLGGGFVYLFLAYKTTLIDHVFGGTNMLNRFRRKKRAN</sequence>
<feature type="transmembrane region" description="Helical" evidence="6">
    <location>
        <begin position="366"/>
        <end position="383"/>
    </location>
</feature>
<feature type="transmembrane region" description="Helical" evidence="6">
    <location>
        <begin position="158"/>
        <end position="175"/>
    </location>
</feature>
<dbReference type="GO" id="GO:0005886">
    <property type="term" value="C:plasma membrane"/>
    <property type="evidence" value="ECO:0007669"/>
    <property type="project" value="UniProtKB-SubCell"/>
</dbReference>
<dbReference type="CDD" id="cd13124">
    <property type="entry name" value="MATE_SpoVB_like"/>
    <property type="match status" value="1"/>
</dbReference>
<dbReference type="EMBL" id="QJJQ01000025">
    <property type="protein sequence ID" value="PXW80866.1"/>
    <property type="molecule type" value="Genomic_DNA"/>
</dbReference>
<reference evidence="7 8" key="1">
    <citation type="submission" date="2018-05" db="EMBL/GenBank/DDBJ databases">
        <title>Genomic Encyclopedia of Type Strains, Phase IV (KMG-IV): sequencing the most valuable type-strain genomes for metagenomic binning, comparative biology and taxonomic classification.</title>
        <authorList>
            <person name="Goeker M."/>
        </authorList>
    </citation>
    <scope>NUCLEOTIDE SEQUENCE [LARGE SCALE GENOMIC DNA]</scope>
    <source>
        <strain evidence="7 8">DSM 28556</strain>
    </source>
</reference>
<dbReference type="InterPro" id="IPR050833">
    <property type="entry name" value="Poly_Biosynth_Transport"/>
</dbReference>
<evidence type="ECO:0000313" key="8">
    <source>
        <dbReference type="Proteomes" id="UP000247978"/>
    </source>
</evidence>
<feature type="transmembrane region" description="Helical" evidence="6">
    <location>
        <begin position="403"/>
        <end position="425"/>
    </location>
</feature>
<dbReference type="AlphaFoldDB" id="A0A2V3VGC7"/>
<evidence type="ECO:0000313" key="7">
    <source>
        <dbReference type="EMBL" id="PXW80866.1"/>
    </source>
</evidence>
<feature type="transmembrane region" description="Helical" evidence="6">
    <location>
        <begin position="220"/>
        <end position="244"/>
    </location>
</feature>
<proteinExistence type="predicted"/>
<comment type="caution">
    <text evidence="7">The sequence shown here is derived from an EMBL/GenBank/DDBJ whole genome shotgun (WGS) entry which is preliminary data.</text>
</comment>
<feature type="transmembrane region" description="Helical" evidence="6">
    <location>
        <begin position="459"/>
        <end position="475"/>
    </location>
</feature>
<dbReference type="RefSeq" id="WP_342353179.1">
    <property type="nucleotide sequence ID" value="NZ_JBHUHB010000001.1"/>
</dbReference>
<keyword evidence="3 6" id="KW-0812">Transmembrane</keyword>
<feature type="transmembrane region" description="Helical" evidence="6">
    <location>
        <begin position="524"/>
        <end position="544"/>
    </location>
</feature>
<name>A0A2V3VGC7_9BACI</name>
<accession>A0A2V3VGC7</accession>
<feature type="transmembrane region" description="Helical" evidence="6">
    <location>
        <begin position="325"/>
        <end position="345"/>
    </location>
</feature>
<feature type="transmembrane region" description="Helical" evidence="6">
    <location>
        <begin position="196"/>
        <end position="214"/>
    </location>
</feature>
<dbReference type="Pfam" id="PF01943">
    <property type="entry name" value="Polysacc_synt"/>
    <property type="match status" value="1"/>
</dbReference>
<dbReference type="Proteomes" id="UP000247978">
    <property type="component" value="Unassembled WGS sequence"/>
</dbReference>
<protein>
    <submittedName>
        <fullName evidence="7">O-antigen/teichoic acid export membrane protein</fullName>
    </submittedName>
</protein>
<dbReference type="PANTHER" id="PTHR30250:SF21">
    <property type="entry name" value="LIPID II FLIPPASE MURJ"/>
    <property type="match status" value="1"/>
</dbReference>
<evidence type="ECO:0000256" key="6">
    <source>
        <dbReference type="SAM" id="Phobius"/>
    </source>
</evidence>